<keyword evidence="2" id="KW-0472">Membrane</keyword>
<keyword evidence="2" id="KW-0812">Transmembrane</keyword>
<feature type="transmembrane region" description="Helical" evidence="2">
    <location>
        <begin position="150"/>
        <end position="167"/>
    </location>
</feature>
<name>A0A0P9DGI0_9CHLR</name>
<evidence type="ECO:0000313" key="3">
    <source>
        <dbReference type="EMBL" id="KPV52449.1"/>
    </source>
</evidence>
<gene>
    <name evidence="3" type="ORF">SE17_15440</name>
</gene>
<sequence length="168" mass="19949">MDDLEHFYKMRAGYQSRINLLKQRRALRGELPTAEAMELAQAERDLEILEADSRLLAPSPELVLQLGPDARLAVVEQQGKFILQKVDSALRTIDRQLAQIRDDSAEYRAAERQERHERQQQLERERQEEKRQRELEKQQEKRERMLEQRFIWTVLAMIIIAVLVLAFR</sequence>
<proteinExistence type="predicted"/>
<feature type="region of interest" description="Disordered" evidence="1">
    <location>
        <begin position="108"/>
        <end position="129"/>
    </location>
</feature>
<evidence type="ECO:0000256" key="2">
    <source>
        <dbReference type="SAM" id="Phobius"/>
    </source>
</evidence>
<keyword evidence="4" id="KW-1185">Reference proteome</keyword>
<evidence type="ECO:0000313" key="4">
    <source>
        <dbReference type="Proteomes" id="UP000050509"/>
    </source>
</evidence>
<keyword evidence="2" id="KW-1133">Transmembrane helix</keyword>
<evidence type="ECO:0000256" key="1">
    <source>
        <dbReference type="SAM" id="MobiDB-lite"/>
    </source>
</evidence>
<dbReference type="EMBL" id="LJCR01000541">
    <property type="protein sequence ID" value="KPV52449.1"/>
    <property type="molecule type" value="Genomic_DNA"/>
</dbReference>
<dbReference type="AlphaFoldDB" id="A0A0P9DGI0"/>
<organism evidence="3 4">
    <name type="scientific">Kouleothrix aurantiaca</name>
    <dbReference type="NCBI Taxonomy" id="186479"/>
    <lineage>
        <taxon>Bacteria</taxon>
        <taxon>Bacillati</taxon>
        <taxon>Chloroflexota</taxon>
        <taxon>Chloroflexia</taxon>
        <taxon>Chloroflexales</taxon>
        <taxon>Roseiflexineae</taxon>
        <taxon>Roseiflexaceae</taxon>
        <taxon>Kouleothrix</taxon>
    </lineage>
</organism>
<protein>
    <submittedName>
        <fullName evidence="3">Uncharacterized protein</fullName>
    </submittedName>
</protein>
<accession>A0A0P9DGI0</accession>
<dbReference type="Proteomes" id="UP000050509">
    <property type="component" value="Unassembled WGS sequence"/>
</dbReference>
<comment type="caution">
    <text evidence="3">The sequence shown here is derived from an EMBL/GenBank/DDBJ whole genome shotgun (WGS) entry which is preliminary data.</text>
</comment>
<reference evidence="3 4" key="1">
    <citation type="submission" date="2015-09" db="EMBL/GenBank/DDBJ databases">
        <title>Draft genome sequence of Kouleothrix aurantiaca JCM 19913.</title>
        <authorList>
            <person name="Hemp J."/>
        </authorList>
    </citation>
    <scope>NUCLEOTIDE SEQUENCE [LARGE SCALE GENOMIC DNA]</scope>
    <source>
        <strain evidence="3 4">COM-B</strain>
    </source>
</reference>